<dbReference type="Gene3D" id="3.40.50.1220">
    <property type="entry name" value="TPP-binding domain"/>
    <property type="match status" value="1"/>
</dbReference>
<evidence type="ECO:0000259" key="4">
    <source>
        <dbReference type="Pfam" id="PF00205"/>
    </source>
</evidence>
<dbReference type="STRING" id="29354.IO98_20405"/>
<dbReference type="CDD" id="cd07035">
    <property type="entry name" value="TPP_PYR_POX_like"/>
    <property type="match status" value="1"/>
</dbReference>
<dbReference type="Pfam" id="PF00205">
    <property type="entry name" value="TPP_enzyme_M"/>
    <property type="match status" value="1"/>
</dbReference>
<dbReference type="EMBL" id="JPME01000029">
    <property type="protein sequence ID" value="KEZ87837.1"/>
    <property type="molecule type" value="Genomic_DNA"/>
</dbReference>
<dbReference type="PROSITE" id="PS00187">
    <property type="entry name" value="TPP_ENZYMES"/>
    <property type="match status" value="1"/>
</dbReference>
<dbReference type="RefSeq" id="WP_038284082.1">
    <property type="nucleotide sequence ID" value="NZ_JPME01000029.1"/>
</dbReference>
<dbReference type="InterPro" id="IPR029061">
    <property type="entry name" value="THDP-binding"/>
</dbReference>
<dbReference type="Pfam" id="PF02776">
    <property type="entry name" value="TPP_enzyme_N"/>
    <property type="match status" value="1"/>
</dbReference>
<dbReference type="Pfam" id="PF02775">
    <property type="entry name" value="TPP_enzyme_C"/>
    <property type="match status" value="1"/>
</dbReference>
<evidence type="ECO:0000256" key="1">
    <source>
        <dbReference type="ARBA" id="ARBA00007812"/>
    </source>
</evidence>
<keyword evidence="7" id="KW-0378">Hydrolase</keyword>
<evidence type="ECO:0000259" key="5">
    <source>
        <dbReference type="Pfam" id="PF02775"/>
    </source>
</evidence>
<dbReference type="NCBIfam" id="TIGR04377">
    <property type="entry name" value="myo_inos_iolD"/>
    <property type="match status" value="1"/>
</dbReference>
<dbReference type="InterPro" id="IPR029035">
    <property type="entry name" value="DHS-like_NAD/FAD-binding_dom"/>
</dbReference>
<dbReference type="InterPro" id="IPR011766">
    <property type="entry name" value="TPP_enzyme_TPP-bd"/>
</dbReference>
<keyword evidence="8" id="KW-1185">Reference proteome</keyword>
<proteinExistence type="inferred from homology"/>
<dbReference type="InterPro" id="IPR000399">
    <property type="entry name" value="TPP-bd_CS"/>
</dbReference>
<dbReference type="InterPro" id="IPR012000">
    <property type="entry name" value="Thiamin_PyroP_enz_cen_dom"/>
</dbReference>
<dbReference type="GO" id="GO:0009097">
    <property type="term" value="P:isoleucine biosynthetic process"/>
    <property type="evidence" value="ECO:0007669"/>
    <property type="project" value="TreeGrafter"/>
</dbReference>
<dbReference type="GO" id="GO:0009099">
    <property type="term" value="P:L-valine biosynthetic process"/>
    <property type="evidence" value="ECO:0007669"/>
    <property type="project" value="TreeGrafter"/>
</dbReference>
<keyword evidence="2 3" id="KW-0786">Thiamine pyrophosphate</keyword>
<accession>A0A084JFV3</accession>
<dbReference type="PANTHER" id="PTHR18968:SF9">
    <property type="entry name" value="3D-(3,5_4)-TRIHYDROXYCYCLOHEXANE-1,2-DIONE HYDROLASE"/>
    <property type="match status" value="1"/>
</dbReference>
<gene>
    <name evidence="7" type="ORF">IO98_20405</name>
</gene>
<feature type="domain" description="Thiamine pyrophosphate enzyme N-terminal TPP-binding" evidence="6">
    <location>
        <begin position="31"/>
        <end position="135"/>
    </location>
</feature>
<dbReference type="Gene3D" id="3.40.50.970">
    <property type="match status" value="2"/>
</dbReference>
<evidence type="ECO:0000259" key="6">
    <source>
        <dbReference type="Pfam" id="PF02776"/>
    </source>
</evidence>
<name>A0A084JFV3_9FIRM</name>
<dbReference type="GO" id="GO:0000287">
    <property type="term" value="F:magnesium ion binding"/>
    <property type="evidence" value="ECO:0007669"/>
    <property type="project" value="InterPro"/>
</dbReference>
<reference evidence="7 8" key="1">
    <citation type="submission" date="2014-07" db="EMBL/GenBank/DDBJ databases">
        <title>Draft genome of Clostridium celerecrescens 152B isolated from sediments associated with methane hydrate from Krishna Godavari basin.</title>
        <authorList>
            <person name="Honkalas V.S."/>
            <person name="Dabir A.P."/>
            <person name="Arora P."/>
            <person name="Dhakephalkar P.K."/>
        </authorList>
    </citation>
    <scope>NUCLEOTIDE SEQUENCE [LARGE SCALE GENOMIC DNA]</scope>
    <source>
        <strain evidence="7 8">152B</strain>
    </source>
</reference>
<sequence length="643" mass="71113">MSKTIRMTTAQALVKFLDNQYVSVDGVETKFVEGVFTIFGHGIAVGLGEALDTDPGQLKVLQGRNEQGMCHTAIAFSKQSNRKKIIPCASSVGPGAANMVTACATATVNNIPLLVFPADTFASRQPDPVLQQLEQSSSLATTTNDAFKPVCKYWDRITRPEMIMSALINAMRVLTDPAETGACCISICQDVEGESYDYPDYFFKKRVHRITRPLAVEEELNEIADILAEAKKPFVIVGGGVRYSGAGETVEKFCEEFNIPFGETQGGKSACKSSHPYCLGGIGVTGTYASNVIAKDADVVIAIGSRLSDFTTSSKWLFKREDVQFITINNSRFHAYKMDAVKAVGDAKVTVQALAEKLREKQYVSQYKDEIADAKRKWDEEMVRLGSIEYTGENFEPNIKARDPRTIPEFVKLTDGRLTQTAALAAIRRIIDEDATIITAGGSLPSCMQRMWKTDKRGGYHAEYGYSCMGYEVAATLGVKFAEPETEVYCVVGDASFQMLHSEIMTIMQERQKVNILIFDNCGFGCINNLEMNHGIGSLATEFRYTDGKKPSGDLIPVDYAKIGEGYGLKAYTCRTTKELEEALEDAKKQERACLFDLKVIPKTMSDGYESWWNVGIATTSEKSSVREAWDRVLEGRNEARKY</sequence>
<dbReference type="InterPro" id="IPR045229">
    <property type="entry name" value="TPP_enz"/>
</dbReference>
<evidence type="ECO:0000256" key="3">
    <source>
        <dbReference type="RuleBase" id="RU362132"/>
    </source>
</evidence>
<feature type="domain" description="Thiamine pyrophosphate enzyme central" evidence="4">
    <location>
        <begin position="220"/>
        <end position="354"/>
    </location>
</feature>
<dbReference type="GO" id="GO:0030976">
    <property type="term" value="F:thiamine pyrophosphate binding"/>
    <property type="evidence" value="ECO:0007669"/>
    <property type="project" value="InterPro"/>
</dbReference>
<dbReference type="GO" id="GO:0050660">
    <property type="term" value="F:flavin adenine dinucleotide binding"/>
    <property type="evidence" value="ECO:0007669"/>
    <property type="project" value="TreeGrafter"/>
</dbReference>
<dbReference type="PANTHER" id="PTHR18968">
    <property type="entry name" value="THIAMINE PYROPHOSPHATE ENZYMES"/>
    <property type="match status" value="1"/>
</dbReference>
<evidence type="ECO:0000256" key="2">
    <source>
        <dbReference type="ARBA" id="ARBA00023052"/>
    </source>
</evidence>
<organism evidence="7 8">
    <name type="scientific">Lacrimispora celerecrescens</name>
    <dbReference type="NCBI Taxonomy" id="29354"/>
    <lineage>
        <taxon>Bacteria</taxon>
        <taxon>Bacillati</taxon>
        <taxon>Bacillota</taxon>
        <taxon>Clostridia</taxon>
        <taxon>Lachnospirales</taxon>
        <taxon>Lachnospiraceae</taxon>
        <taxon>Lacrimispora</taxon>
    </lineage>
</organism>
<dbReference type="GO" id="GO:0019310">
    <property type="term" value="P:inositol catabolic process"/>
    <property type="evidence" value="ECO:0007669"/>
    <property type="project" value="InterPro"/>
</dbReference>
<comment type="similarity">
    <text evidence="1 3">Belongs to the TPP enzyme family.</text>
</comment>
<dbReference type="GO" id="GO:0016823">
    <property type="term" value="F:hydrolase activity, acting on acid carbon-carbon bonds, in ketonic substances"/>
    <property type="evidence" value="ECO:0007669"/>
    <property type="project" value="InterPro"/>
</dbReference>
<protein>
    <submittedName>
        <fullName evidence="7">3D-(3,5/4)-trihydroxycyclohexane-1,2-dione hydrolase</fullName>
    </submittedName>
</protein>
<comment type="caution">
    <text evidence="7">The sequence shown here is derived from an EMBL/GenBank/DDBJ whole genome shotgun (WGS) entry which is preliminary data.</text>
</comment>
<dbReference type="GO" id="GO:0003984">
    <property type="term" value="F:acetolactate synthase activity"/>
    <property type="evidence" value="ECO:0007669"/>
    <property type="project" value="TreeGrafter"/>
</dbReference>
<evidence type="ECO:0000313" key="8">
    <source>
        <dbReference type="Proteomes" id="UP000028525"/>
    </source>
</evidence>
<dbReference type="InterPro" id="IPR012001">
    <property type="entry name" value="Thiamin_PyroP_enz_TPP-bd_dom"/>
</dbReference>
<dbReference type="InterPro" id="IPR030817">
    <property type="entry name" value="Myo_inos_IolD"/>
</dbReference>
<dbReference type="AlphaFoldDB" id="A0A084JFV3"/>
<dbReference type="OrthoDB" id="4494979at2"/>
<dbReference type="SUPFAM" id="SSF52467">
    <property type="entry name" value="DHS-like NAD/FAD-binding domain"/>
    <property type="match status" value="1"/>
</dbReference>
<evidence type="ECO:0000313" key="7">
    <source>
        <dbReference type="EMBL" id="KEZ87837.1"/>
    </source>
</evidence>
<dbReference type="GO" id="GO:0005948">
    <property type="term" value="C:acetolactate synthase complex"/>
    <property type="evidence" value="ECO:0007669"/>
    <property type="project" value="TreeGrafter"/>
</dbReference>
<dbReference type="Proteomes" id="UP000028525">
    <property type="component" value="Unassembled WGS sequence"/>
</dbReference>
<feature type="domain" description="Thiamine pyrophosphate enzyme TPP-binding" evidence="5">
    <location>
        <begin position="442"/>
        <end position="597"/>
    </location>
</feature>
<dbReference type="SUPFAM" id="SSF52518">
    <property type="entry name" value="Thiamin diphosphate-binding fold (THDP-binding)"/>
    <property type="match status" value="2"/>
</dbReference>